<evidence type="ECO:0000256" key="1">
    <source>
        <dbReference type="SAM" id="MobiDB-lite"/>
    </source>
</evidence>
<evidence type="ECO:0000313" key="3">
    <source>
        <dbReference type="EMBL" id="MDG0792760.1"/>
    </source>
</evidence>
<feature type="region of interest" description="Disordered" evidence="1">
    <location>
        <begin position="189"/>
        <end position="223"/>
    </location>
</feature>
<dbReference type="Pfam" id="PF08924">
    <property type="entry name" value="Rv2525c_GlyHyd-like"/>
    <property type="match status" value="1"/>
</dbReference>
<dbReference type="Gene3D" id="3.20.20.80">
    <property type="entry name" value="Glycosidases"/>
    <property type="match status" value="1"/>
</dbReference>
<organism evidence="3 4">
    <name type="scientific">Cohnella ginsengisoli</name>
    <dbReference type="NCBI Taxonomy" id="425004"/>
    <lineage>
        <taxon>Bacteria</taxon>
        <taxon>Bacillati</taxon>
        <taxon>Bacillota</taxon>
        <taxon>Bacilli</taxon>
        <taxon>Bacillales</taxon>
        <taxon>Paenibacillaceae</taxon>
        <taxon>Cohnella</taxon>
    </lineage>
</organism>
<dbReference type="InterPro" id="IPR015020">
    <property type="entry name" value="Rv2525c-like_Glyco_Hydro-like"/>
</dbReference>
<feature type="compositionally biased region" description="Low complexity" evidence="1">
    <location>
        <begin position="199"/>
        <end position="211"/>
    </location>
</feature>
<dbReference type="InterPro" id="IPR017853">
    <property type="entry name" value="GH"/>
</dbReference>
<evidence type="ECO:0000259" key="2">
    <source>
        <dbReference type="Pfam" id="PF08924"/>
    </source>
</evidence>
<dbReference type="Proteomes" id="UP001153387">
    <property type="component" value="Unassembled WGS sequence"/>
</dbReference>
<dbReference type="EMBL" id="JAPDHZ010000003">
    <property type="protein sequence ID" value="MDG0792760.1"/>
    <property type="molecule type" value="Genomic_DNA"/>
</dbReference>
<dbReference type="SUPFAM" id="SSF51445">
    <property type="entry name" value="(Trans)glycosidases"/>
    <property type="match status" value="1"/>
</dbReference>
<gene>
    <name evidence="3" type="ORF">OMP38_19195</name>
</gene>
<reference evidence="3 4" key="1">
    <citation type="submission" date="2022-10" db="EMBL/GenBank/DDBJ databases">
        <title>Comparative genomic analysis of Cohnella hashimotonis sp. nov., isolated from the International Space Station.</title>
        <authorList>
            <person name="Simpson A."/>
            <person name="Venkateswaran K."/>
        </authorList>
    </citation>
    <scope>NUCLEOTIDE SEQUENCE [LARGE SCALE GENOMIC DNA]</scope>
    <source>
        <strain evidence="3 4">DSM 18997</strain>
    </source>
</reference>
<protein>
    <submittedName>
        <fullName evidence="3">DUF1906 domain-containing protein</fullName>
    </submittedName>
</protein>
<feature type="domain" description="Rv2525c-like glycoside hydrolase-like" evidence="2">
    <location>
        <begin position="19"/>
        <end position="176"/>
    </location>
</feature>
<accession>A0A9X4KIT3</accession>
<sequence>MAKGIDKATPVTAAQAKSFASAGYAFAARYLVPPSYGWKRMTADEAKLITAAGMRIVSVYETTANRAASGADAGRDDGLAANAEALAVGQPKGTVIYFAVDYDAQSKDFDAIEAYLKAAAKQIAGYETGVYGSYAVVEEMAKRGACAHFWQTYAWSRGKRSDKANIFQYKIDTTVSGIPLDLNESYGNEGWWDTNPSKNPGTNPDTNPNTSPEHDEEEITMKPEDAEKIIKFLSAAWFAATTKTDKAEFNRLANEVRKAAGMPTE</sequence>
<proteinExistence type="predicted"/>
<dbReference type="RefSeq" id="WP_277566523.1">
    <property type="nucleotide sequence ID" value="NZ_JAPDHZ010000003.1"/>
</dbReference>
<name>A0A9X4KIT3_9BACL</name>
<comment type="caution">
    <text evidence="3">The sequence shown here is derived from an EMBL/GenBank/DDBJ whole genome shotgun (WGS) entry which is preliminary data.</text>
</comment>
<dbReference type="AlphaFoldDB" id="A0A9X4KIT3"/>
<keyword evidence="4" id="KW-1185">Reference proteome</keyword>
<evidence type="ECO:0000313" key="4">
    <source>
        <dbReference type="Proteomes" id="UP001153387"/>
    </source>
</evidence>